<gene>
    <name evidence="2" type="ORF">VZT92_012525</name>
</gene>
<feature type="compositionally biased region" description="Polar residues" evidence="1">
    <location>
        <begin position="1"/>
        <end position="24"/>
    </location>
</feature>
<sequence length="72" mass="7593">MLALTSQHCPAPSLNQHPTTQTSLWLVDPRGPAAPGPQLRSQGSCQPPATSTPAVRMIAFVKPPLRVSPAQV</sequence>
<feature type="compositionally biased region" description="Polar residues" evidence="1">
    <location>
        <begin position="39"/>
        <end position="51"/>
    </location>
</feature>
<name>A0AAW1F1E4_ZOAVI</name>
<dbReference type="AlphaFoldDB" id="A0AAW1F1E4"/>
<dbReference type="EMBL" id="JBCEZU010000111">
    <property type="protein sequence ID" value="KAK9528356.1"/>
    <property type="molecule type" value="Genomic_DNA"/>
</dbReference>
<evidence type="ECO:0000256" key="1">
    <source>
        <dbReference type="SAM" id="MobiDB-lite"/>
    </source>
</evidence>
<organism evidence="2 3">
    <name type="scientific">Zoarces viviparus</name>
    <name type="common">Viviparous eelpout</name>
    <name type="synonym">Blennius viviparus</name>
    <dbReference type="NCBI Taxonomy" id="48416"/>
    <lineage>
        <taxon>Eukaryota</taxon>
        <taxon>Metazoa</taxon>
        <taxon>Chordata</taxon>
        <taxon>Craniata</taxon>
        <taxon>Vertebrata</taxon>
        <taxon>Euteleostomi</taxon>
        <taxon>Actinopterygii</taxon>
        <taxon>Neopterygii</taxon>
        <taxon>Teleostei</taxon>
        <taxon>Neoteleostei</taxon>
        <taxon>Acanthomorphata</taxon>
        <taxon>Eupercaria</taxon>
        <taxon>Perciformes</taxon>
        <taxon>Cottioidei</taxon>
        <taxon>Zoarcales</taxon>
        <taxon>Zoarcidae</taxon>
        <taxon>Zoarcinae</taxon>
        <taxon>Zoarces</taxon>
    </lineage>
</organism>
<comment type="caution">
    <text evidence="2">The sequence shown here is derived from an EMBL/GenBank/DDBJ whole genome shotgun (WGS) entry which is preliminary data.</text>
</comment>
<keyword evidence="3" id="KW-1185">Reference proteome</keyword>
<feature type="region of interest" description="Disordered" evidence="1">
    <location>
        <begin position="1"/>
        <end position="51"/>
    </location>
</feature>
<accession>A0AAW1F1E4</accession>
<protein>
    <submittedName>
        <fullName evidence="2">Uncharacterized protein</fullName>
    </submittedName>
</protein>
<dbReference type="Proteomes" id="UP001488805">
    <property type="component" value="Unassembled WGS sequence"/>
</dbReference>
<evidence type="ECO:0000313" key="3">
    <source>
        <dbReference type="Proteomes" id="UP001488805"/>
    </source>
</evidence>
<proteinExistence type="predicted"/>
<evidence type="ECO:0000313" key="2">
    <source>
        <dbReference type="EMBL" id="KAK9528356.1"/>
    </source>
</evidence>
<reference evidence="2 3" key="1">
    <citation type="journal article" date="2024" name="Genome Biol. Evol.">
        <title>Chromosome-level genome assembly of the viviparous eelpout Zoarces viviparus.</title>
        <authorList>
            <person name="Fuhrmann N."/>
            <person name="Brasseur M.V."/>
            <person name="Bakowski C.E."/>
            <person name="Podsiadlowski L."/>
            <person name="Prost S."/>
            <person name="Krehenwinkel H."/>
            <person name="Mayer C."/>
        </authorList>
    </citation>
    <scope>NUCLEOTIDE SEQUENCE [LARGE SCALE GENOMIC DNA]</scope>
    <source>
        <strain evidence="2">NO-MEL_2022_Ind0_liver</strain>
    </source>
</reference>